<feature type="compositionally biased region" description="Basic residues" evidence="1">
    <location>
        <begin position="76"/>
        <end position="102"/>
    </location>
</feature>
<accession>A0AAN9TMM1</accession>
<feature type="compositionally biased region" description="Acidic residues" evidence="1">
    <location>
        <begin position="402"/>
        <end position="420"/>
    </location>
</feature>
<dbReference type="AlphaFoldDB" id="A0AAN9TMM1"/>
<dbReference type="Proteomes" id="UP001367676">
    <property type="component" value="Unassembled WGS sequence"/>
</dbReference>
<proteinExistence type="predicted"/>
<gene>
    <name evidence="2" type="ORF">V9T40_009376</name>
</gene>
<evidence type="ECO:0000313" key="2">
    <source>
        <dbReference type="EMBL" id="KAK7601935.1"/>
    </source>
</evidence>
<evidence type="ECO:0000313" key="3">
    <source>
        <dbReference type="Proteomes" id="UP001367676"/>
    </source>
</evidence>
<protein>
    <submittedName>
        <fullName evidence="2">Uncharacterized protein</fullName>
    </submittedName>
</protein>
<comment type="caution">
    <text evidence="2">The sequence shown here is derived from an EMBL/GenBank/DDBJ whole genome shotgun (WGS) entry which is preliminary data.</text>
</comment>
<sequence>MFTDDPDLTRYKYPPDVDLAAQLIVPRAPGRRPLSHNEDEDDDDDEDKSRKKKKPIKIPKDLEEEISHFQIPIPPAKRHVRKRKVKKSAKPKRSAKKNKSKGKPKDEYDIMVEDIDADDHHEEEEETEEKKEKIHKLTIKKKRPRKNVTEESSTVQPYRTIIETAQSGAPHRFQRPYTRITRQRLRPLVVKDVDVLDPAGQPLEENLTKAVKPRDVSLILRTKNRHPRILIRRYKPYINALTYPFLGQHPPAQPPVRKKKRRKHRKRRKKIKRPYGHHQASSCSNEHPLTQPIDTFEPHSDHYVYPFPSGDYSYEPSKFSSLDVAVPTNDYASAPYDSYVFPSESPFSATIPLENLEHSDLPATYEENTDGLSADEPMSIGYDVHEHENTAELAANHKQETDDSIDEENEPLQYDDGETEEGNRGNNGDVDYENEAEESLRFVSMFGKTTRASKPIKKSDSAVQRSRKQVKSS</sequence>
<feature type="region of interest" description="Disordered" evidence="1">
    <location>
        <begin position="245"/>
        <end position="295"/>
    </location>
</feature>
<keyword evidence="3" id="KW-1185">Reference proteome</keyword>
<feature type="compositionally biased region" description="Basic residues" evidence="1">
    <location>
        <begin position="256"/>
        <end position="276"/>
    </location>
</feature>
<feature type="compositionally biased region" description="Polar residues" evidence="1">
    <location>
        <begin position="279"/>
        <end position="288"/>
    </location>
</feature>
<feature type="compositionally biased region" description="Basic and acidic residues" evidence="1">
    <location>
        <begin position="58"/>
        <end position="67"/>
    </location>
</feature>
<feature type="region of interest" description="Disordered" evidence="1">
    <location>
        <begin position="398"/>
        <end position="473"/>
    </location>
</feature>
<name>A0AAN9TMM1_9HEMI</name>
<reference evidence="2 3" key="1">
    <citation type="submission" date="2024-03" db="EMBL/GenBank/DDBJ databases">
        <title>Adaptation during the transition from Ophiocordyceps entomopathogen to insect associate is accompanied by gene loss and intensified selection.</title>
        <authorList>
            <person name="Ward C.M."/>
            <person name="Onetto C.A."/>
            <person name="Borneman A.R."/>
        </authorList>
    </citation>
    <scope>NUCLEOTIDE SEQUENCE [LARGE SCALE GENOMIC DNA]</scope>
    <source>
        <strain evidence="2">AWRI1</strain>
        <tissue evidence="2">Single Adult Female</tissue>
    </source>
</reference>
<dbReference type="EMBL" id="JBBCAQ010000010">
    <property type="protein sequence ID" value="KAK7601935.1"/>
    <property type="molecule type" value="Genomic_DNA"/>
</dbReference>
<organism evidence="2 3">
    <name type="scientific">Parthenolecanium corni</name>
    <dbReference type="NCBI Taxonomy" id="536013"/>
    <lineage>
        <taxon>Eukaryota</taxon>
        <taxon>Metazoa</taxon>
        <taxon>Ecdysozoa</taxon>
        <taxon>Arthropoda</taxon>
        <taxon>Hexapoda</taxon>
        <taxon>Insecta</taxon>
        <taxon>Pterygota</taxon>
        <taxon>Neoptera</taxon>
        <taxon>Paraneoptera</taxon>
        <taxon>Hemiptera</taxon>
        <taxon>Sternorrhyncha</taxon>
        <taxon>Coccoidea</taxon>
        <taxon>Coccidae</taxon>
        <taxon>Parthenolecanium</taxon>
    </lineage>
</organism>
<feature type="region of interest" description="Disordered" evidence="1">
    <location>
        <begin position="24"/>
        <end position="110"/>
    </location>
</feature>
<evidence type="ECO:0000256" key="1">
    <source>
        <dbReference type="SAM" id="MobiDB-lite"/>
    </source>
</evidence>